<proteinExistence type="predicted"/>
<protein>
    <submittedName>
        <fullName evidence="1">Uncharacterized protein</fullName>
    </submittedName>
</protein>
<dbReference type="EMBL" id="ARQD01000001">
    <property type="protein sequence ID" value="KIX85564.1"/>
    <property type="molecule type" value="Genomic_DNA"/>
</dbReference>
<gene>
    <name evidence="1" type="ORF">J120_01195</name>
</gene>
<reference evidence="1 2" key="1">
    <citation type="journal article" date="2013" name="Proc. Natl. Acad. Sci. U.S.A.">
        <title>Candidate phylum TM6 genome recovered from a hospital sink biofilm provides genomic insights into this uncultivated phylum.</title>
        <authorList>
            <person name="McLean J.S."/>
            <person name="Lombardo M.J."/>
            <person name="Badger J.H."/>
            <person name="Edlund A."/>
            <person name="Novotny M."/>
            <person name="Yee-Greenbaum J."/>
            <person name="Vyahhi N."/>
            <person name="Hall A.P."/>
            <person name="Yang Y."/>
            <person name="Dupont C.L."/>
            <person name="Ziegler M.G."/>
            <person name="Chitsaz H."/>
            <person name="Allen A.E."/>
            <person name="Yooseph S."/>
            <person name="Tesler G."/>
            <person name="Pevzner P.A."/>
            <person name="Friedman R.M."/>
            <person name="Nealson K.H."/>
            <person name="Venter J.C."/>
            <person name="Lasken R.S."/>
        </authorList>
    </citation>
    <scope>NUCLEOTIDE SEQUENCE [LARGE SCALE GENOMIC DNA]</scope>
    <source>
        <strain evidence="1 2">TM6SC1</strain>
    </source>
</reference>
<accession>A0A0D2GQA4</accession>
<comment type="caution">
    <text evidence="1">The sequence shown here is derived from an EMBL/GenBank/DDBJ whole genome shotgun (WGS) entry which is preliminary data.</text>
</comment>
<evidence type="ECO:0000313" key="2">
    <source>
        <dbReference type="Proteomes" id="UP000032214"/>
    </source>
</evidence>
<sequence length="313" mass="36067">MKAVGILCALIWFFPIQPYIYTLGFLKKWNPEQSSWNYVIGFGDFHDKFHPDSRNHRYALESFITSYSPEKLHIVVEDLSSPNNQNVSGCKSFSLCGTKGVLAQMGKYCRDRGYSVNNIEYRYARALSLSSLYKGLQDSDSCRPALMIHISDLLHEITNTYHDLTSVFCDHQYGFWYKSSCRKVLDRIVPYNFHAYTHMDVASFCNFYAHIMQKPFSHVVQDLLTCDSELIDCRMLQAVKESDKQVTIIIGGGTHIERVLGILSGLEYTWVHKSSNRFSQRVSTTNATFSEYHVHKPMPLDLGQIITMKYTEQ</sequence>
<organism evidence="1 2">
    <name type="scientific">candidate division TM6 bacterium JCVI TM6SC1</name>
    <dbReference type="NCBI Taxonomy" id="1306947"/>
    <lineage>
        <taxon>Bacteria</taxon>
        <taxon>Candidatus Babelota</taxon>
        <taxon>Vermiphilus</taxon>
    </lineage>
</organism>
<dbReference type="AlphaFoldDB" id="A0A0D2GQA4"/>
<keyword evidence="2" id="KW-1185">Reference proteome</keyword>
<evidence type="ECO:0000313" key="1">
    <source>
        <dbReference type="EMBL" id="KIX85564.1"/>
    </source>
</evidence>
<dbReference type="Proteomes" id="UP000032214">
    <property type="component" value="Unassembled WGS sequence"/>
</dbReference>
<name>A0A0D2GQA4_9BACT</name>